<dbReference type="Gene3D" id="1.20.58.390">
    <property type="entry name" value="Neurotransmitter-gated ion-channel transmembrane domain"/>
    <property type="match status" value="1"/>
</dbReference>
<evidence type="ECO:0000256" key="3">
    <source>
        <dbReference type="ARBA" id="ARBA00022448"/>
    </source>
</evidence>
<keyword evidence="4" id="KW-1003">Cell membrane</keyword>
<evidence type="ECO:0000256" key="6">
    <source>
        <dbReference type="ARBA" id="ARBA00022729"/>
    </source>
</evidence>
<evidence type="ECO:0000256" key="4">
    <source>
        <dbReference type="ARBA" id="ARBA00022475"/>
    </source>
</evidence>
<protein>
    <submittedName>
        <fullName evidence="14">Glutamate-gated chloride channel</fullName>
    </submittedName>
</protein>
<gene>
    <name evidence="14" type="ORF">BV898_19291</name>
</gene>
<dbReference type="InterPro" id="IPR006202">
    <property type="entry name" value="Neur_chan_lig-bd"/>
</dbReference>
<dbReference type="Pfam" id="PF02932">
    <property type="entry name" value="Neur_chan_memb"/>
    <property type="match status" value="1"/>
</dbReference>
<dbReference type="Pfam" id="PF02931">
    <property type="entry name" value="Neur_chan_LBD"/>
    <property type="match status" value="1"/>
</dbReference>
<keyword evidence="8 11" id="KW-0406">Ion transport</keyword>
<evidence type="ECO:0000256" key="5">
    <source>
        <dbReference type="ARBA" id="ARBA00022692"/>
    </source>
</evidence>
<keyword evidence="6" id="KW-0732">Signal</keyword>
<accession>A0A9X6NIP0</accession>
<evidence type="ECO:0000256" key="8">
    <source>
        <dbReference type="ARBA" id="ARBA00023065"/>
    </source>
</evidence>
<dbReference type="Gene3D" id="2.70.170.10">
    <property type="entry name" value="Neurotransmitter-gated ion-channel ligand-binding domain"/>
    <property type="match status" value="1"/>
</dbReference>
<dbReference type="InterPro" id="IPR036734">
    <property type="entry name" value="Neur_chan_lig-bd_sf"/>
</dbReference>
<evidence type="ECO:0000259" key="13">
    <source>
        <dbReference type="Pfam" id="PF02932"/>
    </source>
</evidence>
<comment type="subcellular location">
    <subcellularLocation>
        <location evidence="2">Cell membrane</location>
    </subcellularLocation>
    <subcellularLocation>
        <location evidence="1">Membrane</location>
        <topology evidence="1">Multi-pass membrane protein</topology>
    </subcellularLocation>
</comment>
<dbReference type="InterPro" id="IPR006201">
    <property type="entry name" value="Neur_channel"/>
</dbReference>
<dbReference type="GO" id="GO:0005886">
    <property type="term" value="C:plasma membrane"/>
    <property type="evidence" value="ECO:0007669"/>
    <property type="project" value="UniProtKB-SubCell"/>
</dbReference>
<dbReference type="GO" id="GO:0005230">
    <property type="term" value="F:extracellular ligand-gated monoatomic ion channel activity"/>
    <property type="evidence" value="ECO:0007669"/>
    <property type="project" value="InterPro"/>
</dbReference>
<dbReference type="InterPro" id="IPR018000">
    <property type="entry name" value="Neurotransmitter_ion_chnl_CS"/>
</dbReference>
<evidence type="ECO:0000256" key="10">
    <source>
        <dbReference type="ARBA" id="ARBA00023303"/>
    </source>
</evidence>
<organism evidence="14 15">
    <name type="scientific">Hypsibius exemplaris</name>
    <name type="common">Freshwater tardigrade</name>
    <dbReference type="NCBI Taxonomy" id="2072580"/>
    <lineage>
        <taxon>Eukaryota</taxon>
        <taxon>Metazoa</taxon>
        <taxon>Ecdysozoa</taxon>
        <taxon>Tardigrada</taxon>
        <taxon>Eutardigrada</taxon>
        <taxon>Parachela</taxon>
        <taxon>Hypsibioidea</taxon>
        <taxon>Hypsibiidae</taxon>
        <taxon>Hypsibius</taxon>
    </lineage>
</organism>
<comment type="similarity">
    <text evidence="11">Belongs to the ligand-gated ion channel (TC 1.A.9) family.</text>
</comment>
<name>A0A9X6NIP0_HYPEX</name>
<dbReference type="InterPro" id="IPR006028">
    <property type="entry name" value="GABAA/Glycine_rcpt"/>
</dbReference>
<comment type="caution">
    <text evidence="11">Lacks conserved residue(s) required for the propagation of feature annotation.</text>
</comment>
<dbReference type="EMBL" id="MTYJ01000480">
    <property type="protein sequence ID" value="OWA54900.1"/>
    <property type="molecule type" value="Genomic_DNA"/>
</dbReference>
<evidence type="ECO:0000256" key="2">
    <source>
        <dbReference type="ARBA" id="ARBA00004236"/>
    </source>
</evidence>
<keyword evidence="10 11" id="KW-0407">Ion channel</keyword>
<dbReference type="PANTHER" id="PTHR18945">
    <property type="entry name" value="NEUROTRANSMITTER GATED ION CHANNEL"/>
    <property type="match status" value="1"/>
</dbReference>
<evidence type="ECO:0000256" key="9">
    <source>
        <dbReference type="ARBA" id="ARBA00023136"/>
    </source>
</evidence>
<feature type="transmembrane region" description="Helical" evidence="11">
    <location>
        <begin position="249"/>
        <end position="268"/>
    </location>
</feature>
<dbReference type="PRINTS" id="PR00252">
    <property type="entry name" value="NRIONCHANNEL"/>
</dbReference>
<keyword evidence="5 11" id="KW-0812">Transmembrane</keyword>
<comment type="caution">
    <text evidence="14">The sequence shown here is derived from an EMBL/GenBank/DDBJ whole genome shotgun (WGS) entry which is preliminary data.</text>
</comment>
<evidence type="ECO:0000313" key="14">
    <source>
        <dbReference type="EMBL" id="OWA54900.1"/>
    </source>
</evidence>
<keyword evidence="15" id="KW-1185">Reference proteome</keyword>
<evidence type="ECO:0000256" key="7">
    <source>
        <dbReference type="ARBA" id="ARBA00022989"/>
    </source>
</evidence>
<keyword evidence="7 11" id="KW-1133">Transmembrane helix</keyword>
<dbReference type="PRINTS" id="PR00253">
    <property type="entry name" value="GABAARECEPTR"/>
</dbReference>
<dbReference type="SUPFAM" id="SSF63712">
    <property type="entry name" value="Nicotinic receptor ligand binding domain-like"/>
    <property type="match status" value="1"/>
</dbReference>
<proteinExistence type="inferred from homology"/>
<dbReference type="InterPro" id="IPR036719">
    <property type="entry name" value="Neuro-gated_channel_TM_sf"/>
</dbReference>
<dbReference type="InterPro" id="IPR006029">
    <property type="entry name" value="Neurotrans-gated_channel_TM"/>
</dbReference>
<evidence type="ECO:0000313" key="15">
    <source>
        <dbReference type="Proteomes" id="UP000192578"/>
    </source>
</evidence>
<sequence length="399" mass="44817">MAREETTETRHVHTAVRQYVRDVRPYDNYKIHGKPHATKGTVLSHLLSHYDKTVLPSSHGGNEGLPTTVKVNLLIRDGSLNDDKTEFSTTVTLRMNWTDQRLAYHGSSKHPYLPVHDGHHLWTPDIFFNNEKSAHFHHVLTPNVLYKIYPDGTVFMSSRLSLVLGCPMDFTWFPFDRQTCQIKLSSYGHTTSEVALMWKEQNPVENFNFTAGKHVIEAIQYGQKVSPTSSGDYVILTVDLTFQRLLSSYVSHYFLPTVVMVMITWLAFWIHPDMVTPRILLSVLSLLTVYHLQTGPLSGSFPTATALTLWGEICVAFIVLALLETVLANFWNRKDSSVSAAASKGADELAGTPLLFAAFGEKNGQPATRGERVDAICRMAFPLLFTLVSAAYWSVCLLI</sequence>
<evidence type="ECO:0000256" key="1">
    <source>
        <dbReference type="ARBA" id="ARBA00004141"/>
    </source>
</evidence>
<dbReference type="PROSITE" id="PS00236">
    <property type="entry name" value="NEUROTR_ION_CHANNEL"/>
    <property type="match status" value="1"/>
</dbReference>
<dbReference type="Proteomes" id="UP000192578">
    <property type="component" value="Unassembled WGS sequence"/>
</dbReference>
<dbReference type="GO" id="GO:0004888">
    <property type="term" value="F:transmembrane signaling receptor activity"/>
    <property type="evidence" value="ECO:0007669"/>
    <property type="project" value="InterPro"/>
</dbReference>
<reference evidence="15" key="1">
    <citation type="submission" date="2017-01" db="EMBL/GenBank/DDBJ databases">
        <title>Comparative genomics of anhydrobiosis in the tardigrade Hypsibius dujardini.</title>
        <authorList>
            <person name="Yoshida Y."/>
            <person name="Koutsovoulos G."/>
            <person name="Laetsch D."/>
            <person name="Stevens L."/>
            <person name="Kumar S."/>
            <person name="Horikawa D."/>
            <person name="Ishino K."/>
            <person name="Komine S."/>
            <person name="Tomita M."/>
            <person name="Blaxter M."/>
            <person name="Arakawa K."/>
        </authorList>
    </citation>
    <scope>NUCLEOTIDE SEQUENCE [LARGE SCALE GENOMIC DNA]</scope>
    <source>
        <strain evidence="15">Z151</strain>
    </source>
</reference>
<feature type="domain" description="Neurotransmitter-gated ion-channel ligand-binding" evidence="12">
    <location>
        <begin position="41"/>
        <end position="216"/>
    </location>
</feature>
<dbReference type="InterPro" id="IPR038050">
    <property type="entry name" value="Neuro_actylchol_rec"/>
</dbReference>
<feature type="transmembrane region" description="Helical" evidence="11">
    <location>
        <begin position="304"/>
        <end position="327"/>
    </location>
</feature>
<evidence type="ECO:0000259" key="12">
    <source>
        <dbReference type="Pfam" id="PF02931"/>
    </source>
</evidence>
<keyword evidence="3 11" id="KW-0813">Transport</keyword>
<dbReference type="OrthoDB" id="407674at2759"/>
<keyword evidence="9 11" id="KW-0472">Membrane</keyword>
<feature type="domain" description="Neurotransmitter-gated ion-channel transmembrane" evidence="13">
    <location>
        <begin position="255"/>
        <end position="337"/>
    </location>
</feature>
<evidence type="ECO:0000256" key="11">
    <source>
        <dbReference type="RuleBase" id="RU000687"/>
    </source>
</evidence>
<feature type="transmembrane region" description="Helical" evidence="11">
    <location>
        <begin position="375"/>
        <end position="395"/>
    </location>
</feature>
<dbReference type="AlphaFoldDB" id="A0A9X6NIP0"/>
<dbReference type="SUPFAM" id="SSF90112">
    <property type="entry name" value="Neurotransmitter-gated ion-channel transmembrane pore"/>
    <property type="match status" value="1"/>
</dbReference>